<keyword evidence="4 6" id="KW-0472">Membrane</keyword>
<dbReference type="PROSITE" id="PS50850">
    <property type="entry name" value="MFS"/>
    <property type="match status" value="1"/>
</dbReference>
<dbReference type="InterPro" id="IPR011701">
    <property type="entry name" value="MFS"/>
</dbReference>
<feature type="transmembrane region" description="Helical" evidence="6">
    <location>
        <begin position="430"/>
        <end position="450"/>
    </location>
</feature>
<sequence length="604" mass="65606">MTTKAYWPQRVESVQMDMRDRDGRPDTSESWMSDDSDSESVTKKRSGSDLVKKNQKGNVQVRSTDVEKNSYTDSKAGGDDVVGSTSLYDENGKIRLVPTPSPDPKDPLNLPNWRKWVAIGSMCLFGALSLSAEVAIAGLLPVFLLEYSGVDPTKVLKDPNFKSDPSNPLSIVPEGVTPFPLSQVALLATTPLLANGIASYFLIPLSIAIGRRPVLIFTATCSWIGGFWAGSSTSLEQHMAARILHGLGSGAVEALLPLIVQDMVFLHQRNRAVSAVIASQGPLIVLVGTLAPYISANSTWRWIYWSTSIFGVIAWVLLIIFVPETRKTRSPQELAGEKIYPIPEGADRAELDYATYGQRTLKDNIGFFIFGFEWADAGKQFIDTLKTTIFPAVVFGTLVNSAFSIVQQSIGQIISFSLLAAGIPFEWTGLAVIPSIFATVIVYFFGGPLADKLSIKMSQVLGKGKREPEYSLPNLILPFVLGIAGCFLFGVAAQNNLHFTVLLLGSFLILSGALTSLTLVNTFVIESYPQWAGPVLTNVSSLRIFVSFFFSSQVTTWIEQNGNLAVFAGGFGTMLLVTSLGIPIIFFTGKRLRGWTSGGVAKKN</sequence>
<feature type="transmembrane region" description="Helical" evidence="6">
    <location>
        <begin position="184"/>
        <end position="202"/>
    </location>
</feature>
<feature type="region of interest" description="Disordered" evidence="5">
    <location>
        <begin position="1"/>
        <end position="86"/>
    </location>
</feature>
<feature type="domain" description="Major facilitator superfamily (MFS) profile" evidence="7">
    <location>
        <begin position="130"/>
        <end position="593"/>
    </location>
</feature>
<comment type="subcellular location">
    <subcellularLocation>
        <location evidence="1">Membrane</location>
        <topology evidence="1">Multi-pass membrane protein</topology>
    </subcellularLocation>
</comment>
<feature type="compositionally biased region" description="Basic and acidic residues" evidence="5">
    <location>
        <begin position="40"/>
        <end position="52"/>
    </location>
</feature>
<evidence type="ECO:0000256" key="4">
    <source>
        <dbReference type="ARBA" id="ARBA00023136"/>
    </source>
</evidence>
<gene>
    <name evidence="8" type="ORF">PG991_015488</name>
</gene>
<feature type="transmembrane region" description="Helical" evidence="6">
    <location>
        <begin position="389"/>
        <end position="410"/>
    </location>
</feature>
<feature type="transmembrane region" description="Helical" evidence="6">
    <location>
        <begin position="116"/>
        <end position="144"/>
    </location>
</feature>
<evidence type="ECO:0000313" key="9">
    <source>
        <dbReference type="Proteomes" id="UP001396898"/>
    </source>
</evidence>
<evidence type="ECO:0000256" key="6">
    <source>
        <dbReference type="SAM" id="Phobius"/>
    </source>
</evidence>
<organism evidence="8 9">
    <name type="scientific">Apiospora marii</name>
    <dbReference type="NCBI Taxonomy" id="335849"/>
    <lineage>
        <taxon>Eukaryota</taxon>
        <taxon>Fungi</taxon>
        <taxon>Dikarya</taxon>
        <taxon>Ascomycota</taxon>
        <taxon>Pezizomycotina</taxon>
        <taxon>Sordariomycetes</taxon>
        <taxon>Xylariomycetidae</taxon>
        <taxon>Amphisphaeriales</taxon>
        <taxon>Apiosporaceae</taxon>
        <taxon>Apiospora</taxon>
    </lineage>
</organism>
<dbReference type="PANTHER" id="PTHR23502">
    <property type="entry name" value="MAJOR FACILITATOR SUPERFAMILY"/>
    <property type="match status" value="1"/>
</dbReference>
<evidence type="ECO:0000256" key="3">
    <source>
        <dbReference type="ARBA" id="ARBA00022989"/>
    </source>
</evidence>
<proteinExistence type="predicted"/>
<evidence type="ECO:0000313" key="8">
    <source>
        <dbReference type="EMBL" id="KAK7996021.1"/>
    </source>
</evidence>
<keyword evidence="9" id="KW-1185">Reference proteome</keyword>
<feature type="compositionally biased region" description="Basic and acidic residues" evidence="5">
    <location>
        <begin position="17"/>
        <end position="27"/>
    </location>
</feature>
<dbReference type="Gene3D" id="1.20.1250.20">
    <property type="entry name" value="MFS general substrate transporter like domains"/>
    <property type="match status" value="1"/>
</dbReference>
<keyword evidence="3 6" id="KW-1133">Transmembrane helix</keyword>
<comment type="caution">
    <text evidence="8">The sequence shown here is derived from an EMBL/GenBank/DDBJ whole genome shotgun (WGS) entry which is preliminary data.</text>
</comment>
<evidence type="ECO:0000256" key="1">
    <source>
        <dbReference type="ARBA" id="ARBA00004141"/>
    </source>
</evidence>
<evidence type="ECO:0000256" key="5">
    <source>
        <dbReference type="SAM" id="MobiDB-lite"/>
    </source>
</evidence>
<feature type="transmembrane region" description="Helical" evidence="6">
    <location>
        <begin position="243"/>
        <end position="260"/>
    </location>
</feature>
<reference evidence="8 9" key="1">
    <citation type="submission" date="2023-01" db="EMBL/GenBank/DDBJ databases">
        <title>Analysis of 21 Apiospora genomes using comparative genomics revels a genus with tremendous synthesis potential of carbohydrate active enzymes and secondary metabolites.</title>
        <authorList>
            <person name="Sorensen T."/>
        </authorList>
    </citation>
    <scope>NUCLEOTIDE SEQUENCE [LARGE SCALE GENOMIC DNA]</scope>
    <source>
        <strain evidence="8 9">CBS 20057</strain>
    </source>
</reference>
<feature type="transmembrane region" description="Helical" evidence="6">
    <location>
        <begin position="499"/>
        <end position="523"/>
    </location>
</feature>
<dbReference type="InterPro" id="IPR020846">
    <property type="entry name" value="MFS_dom"/>
</dbReference>
<feature type="transmembrane region" description="Helical" evidence="6">
    <location>
        <begin position="302"/>
        <end position="322"/>
    </location>
</feature>
<accession>A0ABR1R212</accession>
<dbReference type="Proteomes" id="UP001396898">
    <property type="component" value="Unassembled WGS sequence"/>
</dbReference>
<evidence type="ECO:0000259" key="7">
    <source>
        <dbReference type="PROSITE" id="PS50850"/>
    </source>
</evidence>
<evidence type="ECO:0000256" key="2">
    <source>
        <dbReference type="ARBA" id="ARBA00022692"/>
    </source>
</evidence>
<keyword evidence="2 6" id="KW-0812">Transmembrane</keyword>
<dbReference type="Pfam" id="PF07690">
    <property type="entry name" value="MFS_1"/>
    <property type="match status" value="1"/>
</dbReference>
<feature type="transmembrane region" description="Helical" evidence="6">
    <location>
        <begin position="214"/>
        <end position="231"/>
    </location>
</feature>
<dbReference type="InterPro" id="IPR036259">
    <property type="entry name" value="MFS_trans_sf"/>
</dbReference>
<feature type="transmembrane region" description="Helical" evidence="6">
    <location>
        <begin position="535"/>
        <end position="558"/>
    </location>
</feature>
<feature type="transmembrane region" description="Helical" evidence="6">
    <location>
        <begin position="471"/>
        <end position="493"/>
    </location>
</feature>
<feature type="transmembrane region" description="Helical" evidence="6">
    <location>
        <begin position="564"/>
        <end position="587"/>
    </location>
</feature>
<dbReference type="EMBL" id="JAQQWI010000022">
    <property type="protein sequence ID" value="KAK7996021.1"/>
    <property type="molecule type" value="Genomic_DNA"/>
</dbReference>
<protein>
    <recommendedName>
        <fullName evidence="7">Major facilitator superfamily (MFS) profile domain-containing protein</fullName>
    </recommendedName>
</protein>
<name>A0ABR1R212_9PEZI</name>
<dbReference type="PANTHER" id="PTHR23502:SF34">
    <property type="entry name" value="PROTEIN HOL1"/>
    <property type="match status" value="1"/>
</dbReference>
<feature type="transmembrane region" description="Helical" evidence="6">
    <location>
        <begin position="272"/>
        <end position="296"/>
    </location>
</feature>
<dbReference type="SUPFAM" id="SSF103473">
    <property type="entry name" value="MFS general substrate transporter"/>
    <property type="match status" value="1"/>
</dbReference>